<dbReference type="PANTHER" id="PTHR38340">
    <property type="entry name" value="S-LAYER PROTEIN"/>
    <property type="match status" value="1"/>
</dbReference>
<dbReference type="InterPro" id="IPR011049">
    <property type="entry name" value="Serralysin-like_metalloprot_C"/>
</dbReference>
<dbReference type="PROSITE" id="PS00330">
    <property type="entry name" value="HEMOLYSIN_CALCIUM"/>
    <property type="match status" value="2"/>
</dbReference>
<dbReference type="Proteomes" id="UP001255416">
    <property type="component" value="Unassembled WGS sequence"/>
</dbReference>
<evidence type="ECO:0000256" key="1">
    <source>
        <dbReference type="ARBA" id="ARBA00004613"/>
    </source>
</evidence>
<evidence type="ECO:0000256" key="3">
    <source>
        <dbReference type="SAM" id="MobiDB-lite"/>
    </source>
</evidence>
<accession>A0ABU3VEJ7</accession>
<dbReference type="Pfam" id="PF00353">
    <property type="entry name" value="HemolysinCabind"/>
    <property type="match status" value="3"/>
</dbReference>
<dbReference type="InterPro" id="IPR001343">
    <property type="entry name" value="Hemolysn_Ca-bd"/>
</dbReference>
<organism evidence="4 5">
    <name type="scientific">Sedimentitalea todarodis</name>
    <dbReference type="NCBI Taxonomy" id="1631240"/>
    <lineage>
        <taxon>Bacteria</taxon>
        <taxon>Pseudomonadati</taxon>
        <taxon>Pseudomonadota</taxon>
        <taxon>Alphaproteobacteria</taxon>
        <taxon>Rhodobacterales</taxon>
        <taxon>Paracoccaceae</taxon>
        <taxon>Sedimentitalea</taxon>
    </lineage>
</organism>
<keyword evidence="2" id="KW-0964">Secreted</keyword>
<comment type="subcellular location">
    <subcellularLocation>
        <location evidence="1">Secreted</location>
    </subcellularLocation>
</comment>
<dbReference type="InterPro" id="IPR018511">
    <property type="entry name" value="Hemolysin-typ_Ca-bd_CS"/>
</dbReference>
<evidence type="ECO:0000256" key="2">
    <source>
        <dbReference type="ARBA" id="ARBA00022525"/>
    </source>
</evidence>
<evidence type="ECO:0000313" key="5">
    <source>
        <dbReference type="Proteomes" id="UP001255416"/>
    </source>
</evidence>
<protein>
    <submittedName>
        <fullName evidence="4">Calcium-binding protein</fullName>
    </submittedName>
</protein>
<evidence type="ECO:0000313" key="4">
    <source>
        <dbReference type="EMBL" id="MDU9004592.1"/>
    </source>
</evidence>
<dbReference type="PANTHER" id="PTHR38340:SF1">
    <property type="entry name" value="S-LAYER PROTEIN"/>
    <property type="match status" value="1"/>
</dbReference>
<keyword evidence="5" id="KW-1185">Reference proteome</keyword>
<dbReference type="Gene3D" id="2.150.10.10">
    <property type="entry name" value="Serralysin-like metalloprotease, C-terminal"/>
    <property type="match status" value="3"/>
</dbReference>
<reference evidence="5" key="1">
    <citation type="submission" date="2023-05" db="EMBL/GenBank/DDBJ databases">
        <title>Sedimentitalea sp. nov. JM2-8.</title>
        <authorList>
            <person name="Huang J."/>
        </authorList>
    </citation>
    <scope>NUCLEOTIDE SEQUENCE [LARGE SCALE GENOMIC DNA]</scope>
    <source>
        <strain evidence="5">KHS03</strain>
    </source>
</reference>
<dbReference type="InterPro" id="IPR050557">
    <property type="entry name" value="RTX_toxin/Mannuronan_C5-epim"/>
</dbReference>
<dbReference type="PRINTS" id="PR00313">
    <property type="entry name" value="CABNDNGRPT"/>
</dbReference>
<proteinExistence type="predicted"/>
<feature type="region of interest" description="Disordered" evidence="3">
    <location>
        <begin position="217"/>
        <end position="256"/>
    </location>
</feature>
<comment type="caution">
    <text evidence="4">The sequence shown here is derived from an EMBL/GenBank/DDBJ whole genome shotgun (WGS) entry which is preliminary data.</text>
</comment>
<dbReference type="EMBL" id="JASMWN010000008">
    <property type="protein sequence ID" value="MDU9004592.1"/>
    <property type="molecule type" value="Genomic_DNA"/>
</dbReference>
<dbReference type="SUPFAM" id="SSF51120">
    <property type="entry name" value="beta-Roll"/>
    <property type="match status" value="2"/>
</dbReference>
<sequence length="391" mass="40588">MPAIYLVANEVLFTSYGHIQFVYDADDSFDNGDEKEIEVQPTSLGFGDWDVSPVQDLDIPFGVDSLAVRLDLPSGRDAADLWNLLGNVRDFFAGTTIDYRLGITGSLEGQNSNSYVTTLAHIVGLDIAPAIATFLASPDFSAFPGLARNVLFDHVASDDTPLSPVALTVAGSDGFDLIAGGNGADTLDGGHGKDTLYGYGDSDLLSGGNGRDTIFGGAGNDTVNGNGGRDRIKGEDGDDFLNGQRHDDRLIGGDGNDTIRGGSGSDWLIGNGGQDTLWGGIDADVLRGGGGQDELSGQAGDDLLEGMRGNDVMSGGGGADVFLFDGLLNEGRDEITDFLPGTDTLRIEGLVFADITIGGGGNAVISLDGRTEISLSGLAETAIGESDFDFI</sequence>
<dbReference type="RefSeq" id="WP_316776453.1">
    <property type="nucleotide sequence ID" value="NZ_JASMWN010000008.1"/>
</dbReference>
<name>A0ABU3VEJ7_9RHOB</name>
<gene>
    <name evidence="4" type="ORF">QO231_12105</name>
</gene>